<feature type="domain" description="HTH cro/C1-type" evidence="1">
    <location>
        <begin position="6"/>
        <end position="59"/>
    </location>
</feature>
<organism evidence="2 3">
    <name type="scientific">Paucilactobacillus suebicus DSM 5007 = KCTC 3549</name>
    <dbReference type="NCBI Taxonomy" id="1423807"/>
    <lineage>
        <taxon>Bacteria</taxon>
        <taxon>Bacillati</taxon>
        <taxon>Bacillota</taxon>
        <taxon>Bacilli</taxon>
        <taxon>Lactobacillales</taxon>
        <taxon>Lactobacillaceae</taxon>
        <taxon>Paucilactobacillus</taxon>
    </lineage>
</organism>
<dbReference type="Proteomes" id="UP000051820">
    <property type="component" value="Unassembled WGS sequence"/>
</dbReference>
<dbReference type="AlphaFoldDB" id="A0A0R1W3K3"/>
<evidence type="ECO:0000313" key="3">
    <source>
        <dbReference type="Proteomes" id="UP000051820"/>
    </source>
</evidence>
<dbReference type="RefSeq" id="WP_029508295.1">
    <property type="nucleotide sequence ID" value="NZ_AZGF01000008.1"/>
</dbReference>
<dbReference type="eggNOG" id="COG1396">
    <property type="taxonomic scope" value="Bacteria"/>
</dbReference>
<dbReference type="Gene3D" id="1.25.40.10">
    <property type="entry name" value="Tetratricopeptide repeat domain"/>
    <property type="match status" value="1"/>
</dbReference>
<protein>
    <recommendedName>
        <fullName evidence="1">HTH cro/C1-type domain-containing protein</fullName>
    </recommendedName>
</protein>
<gene>
    <name evidence="2" type="ORF">FD16_GL002428</name>
</gene>
<dbReference type="SUPFAM" id="SSF47413">
    <property type="entry name" value="lambda repressor-like DNA-binding domains"/>
    <property type="match status" value="1"/>
</dbReference>
<proteinExistence type="predicted"/>
<evidence type="ECO:0000259" key="1">
    <source>
        <dbReference type="PROSITE" id="PS50943"/>
    </source>
</evidence>
<dbReference type="EMBL" id="AZGF01000008">
    <property type="protein sequence ID" value="KRM12432.1"/>
    <property type="molecule type" value="Genomic_DNA"/>
</dbReference>
<dbReference type="SMART" id="SM00530">
    <property type="entry name" value="HTH_XRE"/>
    <property type="match status" value="1"/>
</dbReference>
<reference evidence="2 3" key="1">
    <citation type="journal article" date="2015" name="Genome Announc.">
        <title>Expanding the biotechnology potential of lactobacilli through comparative genomics of 213 strains and associated genera.</title>
        <authorList>
            <person name="Sun Z."/>
            <person name="Harris H.M."/>
            <person name="McCann A."/>
            <person name="Guo C."/>
            <person name="Argimon S."/>
            <person name="Zhang W."/>
            <person name="Yang X."/>
            <person name="Jeffery I.B."/>
            <person name="Cooney J.C."/>
            <person name="Kagawa T.F."/>
            <person name="Liu W."/>
            <person name="Song Y."/>
            <person name="Salvetti E."/>
            <person name="Wrobel A."/>
            <person name="Rasinkangas P."/>
            <person name="Parkhill J."/>
            <person name="Rea M.C."/>
            <person name="O'Sullivan O."/>
            <person name="Ritari J."/>
            <person name="Douillard F.P."/>
            <person name="Paul Ross R."/>
            <person name="Yang R."/>
            <person name="Briner A.E."/>
            <person name="Felis G.E."/>
            <person name="de Vos W.M."/>
            <person name="Barrangou R."/>
            <person name="Klaenhammer T.R."/>
            <person name="Caufield P.W."/>
            <person name="Cui Y."/>
            <person name="Zhang H."/>
            <person name="O'Toole P.W."/>
        </authorList>
    </citation>
    <scope>NUCLEOTIDE SEQUENCE [LARGE SCALE GENOMIC DNA]</scope>
    <source>
        <strain evidence="2 3">DSM 5007</strain>
    </source>
</reference>
<dbReference type="Pfam" id="PF01381">
    <property type="entry name" value="HTH_3"/>
    <property type="match status" value="1"/>
</dbReference>
<dbReference type="PROSITE" id="PS50943">
    <property type="entry name" value="HTH_CROC1"/>
    <property type="match status" value="1"/>
</dbReference>
<dbReference type="GO" id="GO:0003677">
    <property type="term" value="F:DNA binding"/>
    <property type="evidence" value="ECO:0007669"/>
    <property type="project" value="InterPro"/>
</dbReference>
<dbReference type="InterPro" id="IPR011990">
    <property type="entry name" value="TPR-like_helical_dom_sf"/>
</dbReference>
<dbReference type="OrthoDB" id="1150409at2"/>
<dbReference type="InterPro" id="IPR001387">
    <property type="entry name" value="Cro/C1-type_HTH"/>
</dbReference>
<dbReference type="STRING" id="1423807.FD16_GL002428"/>
<dbReference type="InterPro" id="IPR010982">
    <property type="entry name" value="Lambda_DNA-bd_dom_sf"/>
</dbReference>
<keyword evidence="3" id="KW-1185">Reference proteome</keyword>
<accession>A0A0R1W3K3</accession>
<evidence type="ECO:0000313" key="2">
    <source>
        <dbReference type="EMBL" id="KRM12432.1"/>
    </source>
</evidence>
<dbReference type="CDD" id="cd00093">
    <property type="entry name" value="HTH_XRE"/>
    <property type="match status" value="1"/>
</dbReference>
<comment type="caution">
    <text evidence="2">The sequence shown here is derived from an EMBL/GenBank/DDBJ whole genome shotgun (WGS) entry which is preliminary data.</text>
</comment>
<dbReference type="PATRIC" id="fig|1423807.3.peg.2505"/>
<name>A0A0R1W3K3_9LACO</name>
<sequence length="282" mass="32499">MNIDRFIEARKQMGLSQAELCEGICTQATLSKFENSGKAPAIRILIKLCARLHLTLDDVFPITLHSQTKQERMLDEAEFTLITSDFDSARDKLAQIQANKLSPMIKMQYFYVMGYVSALTDRPIIDTLFYFDQIINGLDEHHETIYSQLAFTGIGIAYSHNQEYDKGEFYFQKVFEGLHELPLNDDKALWRALNMIFYTAEFFAQIEDYSTSDSLLDYGYDVCSKNHVTYYVARIRFRQAQNAKANNKSQAEIIELLNDSRAFAKINGNQKLLERVNDSELV</sequence>